<dbReference type="SUPFAM" id="SSF53098">
    <property type="entry name" value="Ribonuclease H-like"/>
    <property type="match status" value="1"/>
</dbReference>
<dbReference type="InterPro" id="IPR012337">
    <property type="entry name" value="RNaseH-like_sf"/>
</dbReference>
<feature type="region of interest" description="Disordered" evidence="6">
    <location>
        <begin position="69"/>
        <end position="103"/>
    </location>
</feature>
<protein>
    <recommendedName>
        <fullName evidence="9">BED-type domain-containing protein</fullName>
    </recommendedName>
</protein>
<evidence type="ECO:0000256" key="3">
    <source>
        <dbReference type="ARBA" id="ARBA00022771"/>
    </source>
</evidence>
<evidence type="ECO:0000256" key="2">
    <source>
        <dbReference type="ARBA" id="ARBA00022723"/>
    </source>
</evidence>
<comment type="subcellular location">
    <subcellularLocation>
        <location evidence="1">Nucleus</location>
    </subcellularLocation>
</comment>
<dbReference type="PANTHER" id="PTHR46481:SF10">
    <property type="entry name" value="ZINC FINGER BED DOMAIN-CONTAINING PROTEIN 39"/>
    <property type="match status" value="1"/>
</dbReference>
<name>A0AAV2NBE4_9HYME</name>
<evidence type="ECO:0008006" key="9">
    <source>
        <dbReference type="Google" id="ProtNLM"/>
    </source>
</evidence>
<evidence type="ECO:0000256" key="4">
    <source>
        <dbReference type="ARBA" id="ARBA00022833"/>
    </source>
</evidence>
<sequence length="432" mass="48754">MGKHGKSWVWQYAEKRDNKAYCNICSHDINNELSCLGGSTGAIGNYLQKIHGLHPQFKKRKLSYDKDMDENEENMDNSDKDRQSEENLVVSNSSTLSSSATPCSSILSNEFSIQNRRKRHRCPSTSIYKNGRLCSAERSEIIDQSLTKMIATTQLPLSFVSCPGFVNCMSIIEPNYKICKETTLKKRLNNLYTEVKDKIREELKVVRTVACTSDCWTSLAQDSYLTMTAHSVDDNWKPKSYTLSTQAMIERHTATNLSDAMGKIFRKWEISEKALAVVTENTANIVNAVRDTIEIQEQNGLTCAAHTLQLVVNEALAYQEIQEICKKAGKLGTFSPFNVATTSLQSKQAQLNMKLLKLIQSVKTRWNSTFEMLEKLIANRLPISNVLADRNVTTSTITRNYGGAMGTDGRISKSVEIIVNVHNCFLWRQLFL</sequence>
<evidence type="ECO:0000256" key="5">
    <source>
        <dbReference type="ARBA" id="ARBA00023242"/>
    </source>
</evidence>
<dbReference type="Proteomes" id="UP001497644">
    <property type="component" value="Chromosome 12"/>
</dbReference>
<accession>A0AAV2NBE4</accession>
<keyword evidence="8" id="KW-1185">Reference proteome</keyword>
<reference evidence="7" key="1">
    <citation type="submission" date="2024-04" db="EMBL/GenBank/DDBJ databases">
        <authorList>
            <consortium name="Molecular Ecology Group"/>
        </authorList>
    </citation>
    <scope>NUCLEOTIDE SEQUENCE</scope>
</reference>
<dbReference type="GO" id="GO:0008270">
    <property type="term" value="F:zinc ion binding"/>
    <property type="evidence" value="ECO:0007669"/>
    <property type="project" value="UniProtKB-KW"/>
</dbReference>
<dbReference type="EMBL" id="OZ034835">
    <property type="protein sequence ID" value="CAL1677451.1"/>
    <property type="molecule type" value="Genomic_DNA"/>
</dbReference>
<evidence type="ECO:0000256" key="6">
    <source>
        <dbReference type="SAM" id="MobiDB-lite"/>
    </source>
</evidence>
<feature type="compositionally biased region" description="Low complexity" evidence="6">
    <location>
        <begin position="91"/>
        <end position="103"/>
    </location>
</feature>
<keyword evidence="5" id="KW-0539">Nucleus</keyword>
<dbReference type="PANTHER" id="PTHR46481">
    <property type="entry name" value="ZINC FINGER BED DOMAIN-CONTAINING PROTEIN 4"/>
    <property type="match status" value="1"/>
</dbReference>
<keyword evidence="3" id="KW-0863">Zinc-finger</keyword>
<dbReference type="InterPro" id="IPR052035">
    <property type="entry name" value="ZnF_BED_domain_contain"/>
</dbReference>
<organism evidence="7 8">
    <name type="scientific">Lasius platythorax</name>
    <dbReference type="NCBI Taxonomy" id="488582"/>
    <lineage>
        <taxon>Eukaryota</taxon>
        <taxon>Metazoa</taxon>
        <taxon>Ecdysozoa</taxon>
        <taxon>Arthropoda</taxon>
        <taxon>Hexapoda</taxon>
        <taxon>Insecta</taxon>
        <taxon>Pterygota</taxon>
        <taxon>Neoptera</taxon>
        <taxon>Endopterygota</taxon>
        <taxon>Hymenoptera</taxon>
        <taxon>Apocrita</taxon>
        <taxon>Aculeata</taxon>
        <taxon>Formicoidea</taxon>
        <taxon>Formicidae</taxon>
        <taxon>Formicinae</taxon>
        <taxon>Lasius</taxon>
        <taxon>Lasius</taxon>
    </lineage>
</organism>
<keyword evidence="2" id="KW-0479">Metal-binding</keyword>
<evidence type="ECO:0000256" key="1">
    <source>
        <dbReference type="ARBA" id="ARBA00004123"/>
    </source>
</evidence>
<keyword evidence="4" id="KW-0862">Zinc</keyword>
<dbReference type="AlphaFoldDB" id="A0AAV2NBE4"/>
<dbReference type="GO" id="GO:0005634">
    <property type="term" value="C:nucleus"/>
    <property type="evidence" value="ECO:0007669"/>
    <property type="project" value="UniProtKB-SubCell"/>
</dbReference>
<evidence type="ECO:0000313" key="8">
    <source>
        <dbReference type="Proteomes" id="UP001497644"/>
    </source>
</evidence>
<proteinExistence type="predicted"/>
<gene>
    <name evidence="7" type="ORF">LPLAT_LOCUS3452</name>
</gene>
<evidence type="ECO:0000313" key="7">
    <source>
        <dbReference type="EMBL" id="CAL1677451.1"/>
    </source>
</evidence>